<evidence type="ECO:0000256" key="2">
    <source>
        <dbReference type="SAM" id="Phobius"/>
    </source>
</evidence>
<proteinExistence type="predicted"/>
<feature type="compositionally biased region" description="Low complexity" evidence="1">
    <location>
        <begin position="64"/>
        <end position="74"/>
    </location>
</feature>
<keyword evidence="4" id="KW-1185">Reference proteome</keyword>
<dbReference type="OrthoDB" id="10250117at2759"/>
<accession>A0A835INJ7</accession>
<dbReference type="Proteomes" id="UP000631114">
    <property type="component" value="Unassembled WGS sequence"/>
</dbReference>
<name>A0A835INJ7_9MAGN</name>
<protein>
    <submittedName>
        <fullName evidence="3">Uncharacterized protein</fullName>
    </submittedName>
</protein>
<comment type="caution">
    <text evidence="3">The sequence shown here is derived from an EMBL/GenBank/DDBJ whole genome shotgun (WGS) entry which is preliminary data.</text>
</comment>
<evidence type="ECO:0000313" key="4">
    <source>
        <dbReference type="Proteomes" id="UP000631114"/>
    </source>
</evidence>
<feature type="transmembrane region" description="Helical" evidence="2">
    <location>
        <begin position="20"/>
        <end position="38"/>
    </location>
</feature>
<keyword evidence="2" id="KW-0472">Membrane</keyword>
<gene>
    <name evidence="3" type="ORF">IFM89_013625</name>
</gene>
<evidence type="ECO:0000313" key="3">
    <source>
        <dbReference type="EMBL" id="KAF9620599.1"/>
    </source>
</evidence>
<keyword evidence="2" id="KW-0812">Transmembrane</keyword>
<dbReference type="InterPro" id="IPR015422">
    <property type="entry name" value="PyrdxlP-dep_Trfase_small"/>
</dbReference>
<keyword evidence="2" id="KW-1133">Transmembrane helix</keyword>
<feature type="region of interest" description="Disordered" evidence="1">
    <location>
        <begin position="48"/>
        <end position="74"/>
    </location>
</feature>
<evidence type="ECO:0000256" key="1">
    <source>
        <dbReference type="SAM" id="MobiDB-lite"/>
    </source>
</evidence>
<dbReference type="PANTHER" id="PTHR33237:SF21">
    <property type="entry name" value="TRANSMEMBRANE PROTEIN"/>
    <property type="match status" value="1"/>
</dbReference>
<dbReference type="Gene3D" id="3.90.1150.10">
    <property type="entry name" value="Aspartate Aminotransferase, domain 1"/>
    <property type="match status" value="1"/>
</dbReference>
<organism evidence="3 4">
    <name type="scientific">Coptis chinensis</name>
    <dbReference type="NCBI Taxonomy" id="261450"/>
    <lineage>
        <taxon>Eukaryota</taxon>
        <taxon>Viridiplantae</taxon>
        <taxon>Streptophyta</taxon>
        <taxon>Embryophyta</taxon>
        <taxon>Tracheophyta</taxon>
        <taxon>Spermatophyta</taxon>
        <taxon>Magnoliopsida</taxon>
        <taxon>Ranunculales</taxon>
        <taxon>Ranunculaceae</taxon>
        <taxon>Coptidoideae</taxon>
        <taxon>Coptis</taxon>
    </lineage>
</organism>
<sequence length="255" mass="28716">MEALWNLEKKWKLSNQEAVLLFVCTAFAVIGLCSTTILKRKKKKKKTRGTKLVDEETGAGNGISSTMSLESESSEGPTKKLLMDYMRWSERSNWEDLESGSWRRNPPLLLGSCGSELELGWRSHDSASPVWQRPILMGEKCELPRFSGLILYDERGKPLLHSDAERSEHVEYDEKRIKGLHERLLNGIRSKIDGVVVNGSTERRLGMQEVAVSSGSACTSASLEPSYVLRALGVEEDMAHVRKMDLLCTNPLRYE</sequence>
<reference evidence="3 4" key="1">
    <citation type="submission" date="2020-10" db="EMBL/GenBank/DDBJ databases">
        <title>The Coptis chinensis genome and diversification of protoberbering-type alkaloids.</title>
        <authorList>
            <person name="Wang B."/>
            <person name="Shu S."/>
            <person name="Song C."/>
            <person name="Liu Y."/>
        </authorList>
    </citation>
    <scope>NUCLEOTIDE SEQUENCE [LARGE SCALE GENOMIC DNA]</scope>
    <source>
        <strain evidence="3">HL-2020</strain>
        <tissue evidence="3">Leaf</tissue>
    </source>
</reference>
<dbReference type="EMBL" id="JADFTS010000002">
    <property type="protein sequence ID" value="KAF9620599.1"/>
    <property type="molecule type" value="Genomic_DNA"/>
</dbReference>
<dbReference type="AlphaFoldDB" id="A0A835INJ7"/>
<dbReference type="PANTHER" id="PTHR33237">
    <property type="entry name" value="F2P16.13 PROTEIN-RELATED"/>
    <property type="match status" value="1"/>
</dbReference>